<evidence type="ECO:0000256" key="1">
    <source>
        <dbReference type="ARBA" id="ARBA00010641"/>
    </source>
</evidence>
<keyword evidence="3" id="KW-0731">Sigma factor</keyword>
<dbReference type="Gene3D" id="1.10.1740.10">
    <property type="match status" value="1"/>
</dbReference>
<evidence type="ECO:0000313" key="9">
    <source>
        <dbReference type="Proteomes" id="UP000427769"/>
    </source>
</evidence>
<dbReference type="CDD" id="cd06171">
    <property type="entry name" value="Sigma70_r4"/>
    <property type="match status" value="1"/>
</dbReference>
<dbReference type="Pfam" id="PF04542">
    <property type="entry name" value="Sigma70_r2"/>
    <property type="match status" value="1"/>
</dbReference>
<evidence type="ECO:0000256" key="3">
    <source>
        <dbReference type="ARBA" id="ARBA00023082"/>
    </source>
</evidence>
<dbReference type="InterPro" id="IPR014284">
    <property type="entry name" value="RNA_pol_sigma-70_dom"/>
</dbReference>
<organism evidence="8 9">
    <name type="scientific">Desulfosarcina widdelii</name>
    <dbReference type="NCBI Taxonomy" id="947919"/>
    <lineage>
        <taxon>Bacteria</taxon>
        <taxon>Pseudomonadati</taxon>
        <taxon>Thermodesulfobacteriota</taxon>
        <taxon>Desulfobacteria</taxon>
        <taxon>Desulfobacterales</taxon>
        <taxon>Desulfosarcinaceae</taxon>
        <taxon>Desulfosarcina</taxon>
    </lineage>
</organism>
<dbReference type="InterPro" id="IPR036388">
    <property type="entry name" value="WH-like_DNA-bd_sf"/>
</dbReference>
<accession>A0A5K7Z9A6</accession>
<keyword evidence="9" id="KW-1185">Reference proteome</keyword>
<dbReference type="KEGG" id="dwd:DSCW_58330"/>
<evidence type="ECO:0000259" key="6">
    <source>
        <dbReference type="Pfam" id="PF04542"/>
    </source>
</evidence>
<name>A0A5K7Z9A6_9BACT</name>
<feature type="domain" description="RNA polymerase sigma-70 region 2" evidence="6">
    <location>
        <begin position="10"/>
        <end position="73"/>
    </location>
</feature>
<dbReference type="AlphaFoldDB" id="A0A5K7Z9A6"/>
<dbReference type="InterPro" id="IPR013324">
    <property type="entry name" value="RNA_pol_sigma_r3/r4-like"/>
</dbReference>
<dbReference type="InterPro" id="IPR013325">
    <property type="entry name" value="RNA_pol_sigma_r2"/>
</dbReference>
<dbReference type="Gene3D" id="1.10.10.10">
    <property type="entry name" value="Winged helix-like DNA-binding domain superfamily/Winged helix DNA-binding domain"/>
    <property type="match status" value="1"/>
</dbReference>
<evidence type="ECO:0000313" key="8">
    <source>
        <dbReference type="EMBL" id="BBO78416.1"/>
    </source>
</evidence>
<dbReference type="PANTHER" id="PTHR43133:SF8">
    <property type="entry name" value="RNA POLYMERASE SIGMA FACTOR HI_1459-RELATED"/>
    <property type="match status" value="1"/>
</dbReference>
<feature type="domain" description="RNA polymerase sigma factor 70 region 4 type 2" evidence="7">
    <location>
        <begin position="101"/>
        <end position="152"/>
    </location>
</feature>
<dbReference type="GO" id="GO:0006352">
    <property type="term" value="P:DNA-templated transcription initiation"/>
    <property type="evidence" value="ECO:0007669"/>
    <property type="project" value="InterPro"/>
</dbReference>
<comment type="similarity">
    <text evidence="1">Belongs to the sigma-70 factor family. ECF subfamily.</text>
</comment>
<dbReference type="SUPFAM" id="SSF88659">
    <property type="entry name" value="Sigma3 and sigma4 domains of RNA polymerase sigma factors"/>
    <property type="match status" value="1"/>
</dbReference>
<keyword evidence="5" id="KW-0804">Transcription</keyword>
<keyword evidence="4" id="KW-0238">DNA-binding</keyword>
<dbReference type="PANTHER" id="PTHR43133">
    <property type="entry name" value="RNA POLYMERASE ECF-TYPE SIGMA FACTO"/>
    <property type="match status" value="1"/>
</dbReference>
<proteinExistence type="inferred from homology"/>
<dbReference type="Pfam" id="PF08281">
    <property type="entry name" value="Sigma70_r4_2"/>
    <property type="match status" value="1"/>
</dbReference>
<protein>
    <recommendedName>
        <fullName evidence="10">RNA polymerase sigma factor</fullName>
    </recommendedName>
</protein>
<gene>
    <name evidence="8" type="ORF">DSCW_58330</name>
</gene>
<keyword evidence="2" id="KW-0805">Transcription regulation</keyword>
<dbReference type="InterPro" id="IPR039425">
    <property type="entry name" value="RNA_pol_sigma-70-like"/>
</dbReference>
<dbReference type="InterPro" id="IPR007627">
    <property type="entry name" value="RNA_pol_sigma70_r2"/>
</dbReference>
<evidence type="ECO:0000256" key="2">
    <source>
        <dbReference type="ARBA" id="ARBA00023015"/>
    </source>
</evidence>
<dbReference type="Proteomes" id="UP000427769">
    <property type="component" value="Chromosome"/>
</dbReference>
<evidence type="ECO:0000256" key="5">
    <source>
        <dbReference type="ARBA" id="ARBA00023163"/>
    </source>
</evidence>
<dbReference type="SUPFAM" id="SSF88946">
    <property type="entry name" value="Sigma2 domain of RNA polymerase sigma factors"/>
    <property type="match status" value="1"/>
</dbReference>
<dbReference type="InterPro" id="IPR013249">
    <property type="entry name" value="RNA_pol_sigma70_r4_t2"/>
</dbReference>
<reference evidence="8 9" key="1">
    <citation type="submission" date="2019-11" db="EMBL/GenBank/DDBJ databases">
        <title>Comparative genomics of hydrocarbon-degrading Desulfosarcina strains.</title>
        <authorList>
            <person name="Watanabe M."/>
            <person name="Kojima H."/>
            <person name="Fukui M."/>
        </authorList>
    </citation>
    <scope>NUCLEOTIDE SEQUENCE [LARGE SCALE GENOMIC DNA]</scope>
    <source>
        <strain evidence="8 9">PP31</strain>
    </source>
</reference>
<sequence>MFTVDTYDCFYRENKDRVYAYLLRMTRDVQLAGDLTQESFARCLSSYGRNGSNRALLYTIARNAALDAVRKRREEALGDNEEIASAANPECQLMEKEAFGRMLDAIGKLNPVDRELISLLATEAFSYREIGKLLKISETNVKVRVHRARLRLKALLDAQ</sequence>
<dbReference type="EMBL" id="AP021875">
    <property type="protein sequence ID" value="BBO78416.1"/>
    <property type="molecule type" value="Genomic_DNA"/>
</dbReference>
<dbReference type="GO" id="GO:0003677">
    <property type="term" value="F:DNA binding"/>
    <property type="evidence" value="ECO:0007669"/>
    <property type="project" value="UniProtKB-KW"/>
</dbReference>
<dbReference type="GO" id="GO:0016987">
    <property type="term" value="F:sigma factor activity"/>
    <property type="evidence" value="ECO:0007669"/>
    <property type="project" value="UniProtKB-KW"/>
</dbReference>
<evidence type="ECO:0000259" key="7">
    <source>
        <dbReference type="Pfam" id="PF08281"/>
    </source>
</evidence>
<dbReference type="NCBIfam" id="TIGR02937">
    <property type="entry name" value="sigma70-ECF"/>
    <property type="match status" value="1"/>
</dbReference>
<evidence type="ECO:0000256" key="4">
    <source>
        <dbReference type="ARBA" id="ARBA00023125"/>
    </source>
</evidence>
<evidence type="ECO:0008006" key="10">
    <source>
        <dbReference type="Google" id="ProtNLM"/>
    </source>
</evidence>
<dbReference type="OrthoDB" id="340239at2"/>